<name>A0ABT2GAQ3_9MICO</name>
<dbReference type="GO" id="GO:0016787">
    <property type="term" value="F:hydrolase activity"/>
    <property type="evidence" value="ECO:0007669"/>
    <property type="project" value="UniProtKB-KW"/>
</dbReference>
<evidence type="ECO:0000313" key="3">
    <source>
        <dbReference type="EMBL" id="MCS5713278.1"/>
    </source>
</evidence>
<dbReference type="InterPro" id="IPR001375">
    <property type="entry name" value="Peptidase_S9_cat"/>
</dbReference>
<dbReference type="Pfam" id="PF00326">
    <property type="entry name" value="Peptidase_S9"/>
    <property type="match status" value="1"/>
</dbReference>
<evidence type="ECO:0000313" key="4">
    <source>
        <dbReference type="Proteomes" id="UP001165580"/>
    </source>
</evidence>
<keyword evidence="4" id="KW-1185">Reference proteome</keyword>
<dbReference type="PANTHER" id="PTHR48081:SF6">
    <property type="entry name" value="PEPTIDASE S9 PROLYL OLIGOPEPTIDASE CATALYTIC DOMAIN-CONTAINING PROTEIN"/>
    <property type="match status" value="1"/>
</dbReference>
<evidence type="ECO:0000259" key="2">
    <source>
        <dbReference type="Pfam" id="PF00326"/>
    </source>
</evidence>
<evidence type="ECO:0000256" key="1">
    <source>
        <dbReference type="ARBA" id="ARBA00022801"/>
    </source>
</evidence>
<dbReference type="EMBL" id="JANTEZ010000001">
    <property type="protein sequence ID" value="MCS5713278.1"/>
    <property type="molecule type" value="Genomic_DNA"/>
</dbReference>
<dbReference type="SUPFAM" id="SSF53474">
    <property type="entry name" value="alpha/beta-Hydrolases"/>
    <property type="match status" value="1"/>
</dbReference>
<dbReference type="Gene3D" id="3.40.50.1820">
    <property type="entry name" value="alpha/beta hydrolase"/>
    <property type="match status" value="1"/>
</dbReference>
<dbReference type="RefSeq" id="WP_259484823.1">
    <property type="nucleotide sequence ID" value="NZ_JANTEZ010000001.1"/>
</dbReference>
<gene>
    <name evidence="3" type="ORF">NVV95_01790</name>
</gene>
<sequence>MPQNHIVVLPGGGYRMLADHEAEPVAEWLRGVGVAASVFRYPLLTEHPVPLEAVRAEIRRVRAAGAERVGVLGFSAGGHAAGLAALAPEEGEPGGVADLAVLCYPVVSMVTPSHSGSRDILLGARPSDELRRATSLELLVTPDSPPVFVWHTADDETVDVRPVYDLARSLATAGVPHAVHVYPSGRHGLGLAEGSGLPARWTDEAAAWLRDLGWAD</sequence>
<dbReference type="InterPro" id="IPR050300">
    <property type="entry name" value="GDXG_lipolytic_enzyme"/>
</dbReference>
<reference evidence="3" key="1">
    <citation type="submission" date="2022-08" db="EMBL/GenBank/DDBJ databases">
        <authorList>
            <person name="Deng Y."/>
            <person name="Han X.-F."/>
            <person name="Zhang Y.-Q."/>
        </authorList>
    </citation>
    <scope>NUCLEOTIDE SEQUENCE</scope>
    <source>
        <strain evidence="3">CPCC 205716</strain>
    </source>
</reference>
<comment type="caution">
    <text evidence="3">The sequence shown here is derived from an EMBL/GenBank/DDBJ whole genome shotgun (WGS) entry which is preliminary data.</text>
</comment>
<accession>A0ABT2GAQ3</accession>
<protein>
    <submittedName>
        <fullName evidence="3">Alpha/beta hydrolase</fullName>
    </submittedName>
</protein>
<dbReference type="PANTHER" id="PTHR48081">
    <property type="entry name" value="AB HYDROLASE SUPERFAMILY PROTEIN C4A8.06C"/>
    <property type="match status" value="1"/>
</dbReference>
<keyword evidence="1 3" id="KW-0378">Hydrolase</keyword>
<dbReference type="InterPro" id="IPR029058">
    <property type="entry name" value="AB_hydrolase_fold"/>
</dbReference>
<dbReference type="Proteomes" id="UP001165580">
    <property type="component" value="Unassembled WGS sequence"/>
</dbReference>
<proteinExistence type="predicted"/>
<feature type="domain" description="Peptidase S9 prolyl oligopeptidase catalytic" evidence="2">
    <location>
        <begin position="63"/>
        <end position="209"/>
    </location>
</feature>
<organism evidence="3 4">
    <name type="scientific">Herbiconiux gentiana</name>
    <dbReference type="NCBI Taxonomy" id="2970912"/>
    <lineage>
        <taxon>Bacteria</taxon>
        <taxon>Bacillati</taxon>
        <taxon>Actinomycetota</taxon>
        <taxon>Actinomycetes</taxon>
        <taxon>Micrococcales</taxon>
        <taxon>Microbacteriaceae</taxon>
        <taxon>Herbiconiux</taxon>
    </lineage>
</organism>